<dbReference type="PRINTS" id="PR00507">
    <property type="entry name" value="N12N6MTFRASE"/>
</dbReference>
<evidence type="ECO:0000313" key="13">
    <source>
        <dbReference type="EMBL" id="TWU34908.1"/>
    </source>
</evidence>
<keyword evidence="6" id="KW-0949">S-adenosyl-L-methionine</keyword>
<dbReference type="Pfam" id="PF02384">
    <property type="entry name" value="N6_Mtase"/>
    <property type="match status" value="1"/>
</dbReference>
<organism evidence="13 14">
    <name type="scientific">Novipirellula artificiosorum</name>
    <dbReference type="NCBI Taxonomy" id="2528016"/>
    <lineage>
        <taxon>Bacteria</taxon>
        <taxon>Pseudomonadati</taxon>
        <taxon>Planctomycetota</taxon>
        <taxon>Planctomycetia</taxon>
        <taxon>Pirellulales</taxon>
        <taxon>Pirellulaceae</taxon>
        <taxon>Novipirellula</taxon>
    </lineage>
</organism>
<dbReference type="PANTHER" id="PTHR42933:SF3">
    <property type="entry name" value="TYPE I RESTRICTION ENZYME MJAVIII METHYLASE SUBUNIT"/>
    <property type="match status" value="1"/>
</dbReference>
<evidence type="ECO:0000256" key="2">
    <source>
        <dbReference type="ARBA" id="ARBA00010923"/>
    </source>
</evidence>
<evidence type="ECO:0000259" key="11">
    <source>
        <dbReference type="Pfam" id="PF02384"/>
    </source>
</evidence>
<keyword evidence="14" id="KW-1185">Reference proteome</keyword>
<dbReference type="EMBL" id="SJPV01000007">
    <property type="protein sequence ID" value="TWU34908.1"/>
    <property type="molecule type" value="Genomic_DNA"/>
</dbReference>
<evidence type="ECO:0000313" key="14">
    <source>
        <dbReference type="Proteomes" id="UP000319143"/>
    </source>
</evidence>
<evidence type="ECO:0000259" key="12">
    <source>
        <dbReference type="Pfam" id="PF20703"/>
    </source>
</evidence>
<dbReference type="Pfam" id="PF01420">
    <property type="entry name" value="Methylase_S"/>
    <property type="match status" value="1"/>
</dbReference>
<comment type="similarity">
    <text evidence="1">Belongs to the N(4)/N(6)-methyltransferase family.</text>
</comment>
<dbReference type="Gene3D" id="3.40.50.300">
    <property type="entry name" value="P-loop containing nucleotide triphosphate hydrolases"/>
    <property type="match status" value="1"/>
</dbReference>
<proteinExistence type="inferred from homology"/>
<keyword evidence="7" id="KW-0680">Restriction system</keyword>
<dbReference type="InterPro" id="IPR044946">
    <property type="entry name" value="Restrct_endonuc_typeI_TRD_sf"/>
</dbReference>
<dbReference type="PANTHER" id="PTHR42933">
    <property type="entry name" value="SLR6095 PROTEIN"/>
    <property type="match status" value="1"/>
</dbReference>
<dbReference type="GO" id="GO:0009307">
    <property type="term" value="P:DNA restriction-modification system"/>
    <property type="evidence" value="ECO:0007669"/>
    <property type="project" value="UniProtKB-KW"/>
</dbReference>
<keyword evidence="8" id="KW-0238">DNA-binding</keyword>
<dbReference type="Pfam" id="PF20703">
    <property type="entry name" value="nSTAND1"/>
    <property type="match status" value="1"/>
</dbReference>
<evidence type="ECO:0000256" key="6">
    <source>
        <dbReference type="ARBA" id="ARBA00022691"/>
    </source>
</evidence>
<evidence type="ECO:0000256" key="1">
    <source>
        <dbReference type="ARBA" id="ARBA00006594"/>
    </source>
</evidence>
<feature type="domain" description="DNA methylase adenine-specific" evidence="11">
    <location>
        <begin position="155"/>
        <end position="438"/>
    </location>
</feature>
<dbReference type="InterPro" id="IPR027417">
    <property type="entry name" value="P-loop_NTPase"/>
</dbReference>
<evidence type="ECO:0000259" key="10">
    <source>
        <dbReference type="Pfam" id="PF01420"/>
    </source>
</evidence>
<reference evidence="13 14" key="1">
    <citation type="submission" date="2019-02" db="EMBL/GenBank/DDBJ databases">
        <title>Deep-cultivation of Planctomycetes and their phenomic and genomic characterization uncovers novel biology.</title>
        <authorList>
            <person name="Wiegand S."/>
            <person name="Jogler M."/>
            <person name="Boedeker C."/>
            <person name="Pinto D."/>
            <person name="Vollmers J."/>
            <person name="Rivas-Marin E."/>
            <person name="Kohn T."/>
            <person name="Peeters S.H."/>
            <person name="Heuer A."/>
            <person name="Rast P."/>
            <person name="Oberbeckmann S."/>
            <person name="Bunk B."/>
            <person name="Jeske O."/>
            <person name="Meyerdierks A."/>
            <person name="Storesund J.E."/>
            <person name="Kallscheuer N."/>
            <person name="Luecker S."/>
            <person name="Lage O.M."/>
            <person name="Pohl T."/>
            <person name="Merkel B.J."/>
            <person name="Hornburger P."/>
            <person name="Mueller R.-W."/>
            <person name="Bruemmer F."/>
            <person name="Labrenz M."/>
            <person name="Spormann A.M."/>
            <person name="Op Den Camp H."/>
            <person name="Overmann J."/>
            <person name="Amann R."/>
            <person name="Jetten M.S.M."/>
            <person name="Mascher T."/>
            <person name="Medema M.H."/>
            <person name="Devos D.P."/>
            <person name="Kaster A.-K."/>
            <person name="Ovreas L."/>
            <person name="Rohde M."/>
            <person name="Galperin M.Y."/>
            <person name="Jogler C."/>
        </authorList>
    </citation>
    <scope>NUCLEOTIDE SEQUENCE [LARGE SCALE GENOMIC DNA]</scope>
    <source>
        <strain evidence="13 14">Poly41</strain>
    </source>
</reference>
<dbReference type="InterPro" id="IPR051537">
    <property type="entry name" value="DNA_Adenine_Mtase"/>
</dbReference>
<evidence type="ECO:0000256" key="3">
    <source>
        <dbReference type="ARBA" id="ARBA00011900"/>
    </source>
</evidence>
<evidence type="ECO:0000256" key="9">
    <source>
        <dbReference type="ARBA" id="ARBA00047942"/>
    </source>
</evidence>
<dbReference type="GO" id="GO:0009007">
    <property type="term" value="F:site-specific DNA-methyltransferase (adenine-specific) activity"/>
    <property type="evidence" value="ECO:0007669"/>
    <property type="project" value="UniProtKB-EC"/>
</dbReference>
<dbReference type="SUPFAM" id="SSF116734">
    <property type="entry name" value="DNA methylase specificity domain"/>
    <property type="match status" value="1"/>
</dbReference>
<dbReference type="SUPFAM" id="SSF52540">
    <property type="entry name" value="P-loop containing nucleoside triphosphate hydrolases"/>
    <property type="match status" value="1"/>
</dbReference>
<accession>A0A5C6DE30</accession>
<gene>
    <name evidence="13" type="primary">hsdM</name>
    <name evidence="13" type="ORF">Poly41_40510</name>
</gene>
<dbReference type="InterPro" id="IPR002052">
    <property type="entry name" value="DNA_methylase_N6_adenine_CS"/>
</dbReference>
<dbReference type="Proteomes" id="UP000319143">
    <property type="component" value="Unassembled WGS sequence"/>
</dbReference>
<dbReference type="InterPro" id="IPR029063">
    <property type="entry name" value="SAM-dependent_MTases_sf"/>
</dbReference>
<dbReference type="GO" id="GO:0032259">
    <property type="term" value="P:methylation"/>
    <property type="evidence" value="ECO:0007669"/>
    <property type="project" value="UniProtKB-KW"/>
</dbReference>
<dbReference type="InterPro" id="IPR049052">
    <property type="entry name" value="nSTAND1"/>
</dbReference>
<dbReference type="GO" id="GO:0008170">
    <property type="term" value="F:N-methyltransferase activity"/>
    <property type="evidence" value="ECO:0007669"/>
    <property type="project" value="InterPro"/>
</dbReference>
<dbReference type="SUPFAM" id="SSF53335">
    <property type="entry name" value="S-adenosyl-L-methionine-dependent methyltransferases"/>
    <property type="match status" value="1"/>
</dbReference>
<dbReference type="PROSITE" id="PS00092">
    <property type="entry name" value="N6_MTASE"/>
    <property type="match status" value="1"/>
</dbReference>
<evidence type="ECO:0000256" key="4">
    <source>
        <dbReference type="ARBA" id="ARBA00022603"/>
    </source>
</evidence>
<keyword evidence="4 13" id="KW-0489">Methyltransferase</keyword>
<evidence type="ECO:0000256" key="5">
    <source>
        <dbReference type="ARBA" id="ARBA00022679"/>
    </source>
</evidence>
<dbReference type="Gene3D" id="1.20.1260.30">
    <property type="match status" value="1"/>
</dbReference>
<evidence type="ECO:0000256" key="8">
    <source>
        <dbReference type="ARBA" id="ARBA00023125"/>
    </source>
</evidence>
<dbReference type="GO" id="GO:0003677">
    <property type="term" value="F:DNA binding"/>
    <property type="evidence" value="ECO:0007669"/>
    <property type="project" value="UniProtKB-KW"/>
</dbReference>
<dbReference type="EC" id="2.1.1.72" evidence="3"/>
<feature type="domain" description="Type I restriction modification DNA specificity" evidence="10">
    <location>
        <begin position="541"/>
        <end position="641"/>
    </location>
</feature>
<sequence>MAFGQSISRTSKELQAICERLRTSDSSVQHVWVALATLIFLRWADFQDAEREAIAAFDEDDFTPVLPSQLHWRSWCELPPEQLSETLKLVMGRIVNHEPDSALAVQLSRITPGLEVLLWYPPDVVKSMCDWLRSHQIETPAERLALRRIFDECLASADVEDAGMMRTPIEVVNVMVRLADPKLGESVYDPCIGTGRFLTRAIDYVHKMTDMSDPLKLQSGKPLLSVAGVELDEHQYVIALTRLVLSGVVEPQLERGSSLERDGAGNPHHELFDVVLGNPPWGMKIDTDGLGQYPVPTNDSASLFVQHALSNLRPGGRLMMTVPPSLLFSQKDQPLREFLIEQNQLETVISLPSKLFKPYTSVGFTLLEVVRGGETKSVRFIDGDAIYRENREDLEMSYTVDELCIKFWNHARRPDSNTTYRVEGVSKLADREFDLTPRAGTESKLEATLEALSSDIPIQTLGEVCQILRGHNIPTRELMESPPRSNYKPSGTTLFDEVEVEEINPQRPFDFADEAIPYLRIKDIQGGSITSGSSWLMPAAASNLDPRKKVRGGDVLLSKSGTIGKTGIVRDQASGGVASSGLFVLRVQPGIDPNYLVAYLQSEDARTWLDERARGSAARHLSAKTLESLPIPVPAMQVQERVIQAVNNERDDAIATLASVSTDQKSTEITNAIYRWIDEEIRRIALHRIVDQQANENRDTIESMARRKGIPVKWNVSANLISCLEDTAHYGSPLHICQKCGNPYLVDFINGTRNSPAGYNQVVYESCVPCFVDAGPSEFTIESIRECTALAPWAIAMSEAIDQMTLLTAIINDGASLLATLQATRAMFKSSQKLIPDSEKSGKPKHLVSEFLNLIDDCIKRMHSPPTIELTVSLASNIRREPDRFIVTVKNCGLLPVRVLRLGSVGLDIEEKRGVIPHLRDDDTTELELACLPVDGEQEVAIRWSGKRFNGVPFEGSSNLIVPAPGKQNADLQGEETPIDTTSLVSPYVCGDPITRERNDLFYGREGLIDQIRRQVQESGNLVLLEGNRRSGKSSILRHLEGTDSIPNWLCVYCSVHSAEGDNDGRVSAASFFQRFALQIARAVRDAFGRVTFPDGSIATNRRAVSQSVRDLIGKEMPFSDFQEFVETAVEHLEASGMSLLLMLDEFDKLQDDIERGELPSQFLLNLRSLVQSTPRFTMLITGSLRLQRLREEYWSALYGLGTRYGVTALSDDDARRLIVEPVNGMLQFSEEVIQQIISLTAGQPYLIQCVCYRAFDLATRQQVTRIKSEHMFDAIMELLQDNEHFAAIWDYAHLHRRKLLLAIIRAETKQSNSPPRFGMLQEKLADAGIFLPDEDLDRDLADLLELELIAKTGPSSDRKYGLAVPLMGMWIDLHQDIAVLKSRALTESEEQPTNAKIREMKHLSREVKRLQEDLEDE</sequence>
<dbReference type="InterPro" id="IPR038333">
    <property type="entry name" value="T1MK-like_N_sf"/>
</dbReference>
<name>A0A5C6DE30_9BACT</name>
<feature type="domain" description="Novel STAND NTPase 1" evidence="12">
    <location>
        <begin position="987"/>
        <end position="1245"/>
    </location>
</feature>
<dbReference type="InterPro" id="IPR003356">
    <property type="entry name" value="DNA_methylase_A-5"/>
</dbReference>
<evidence type="ECO:0000256" key="7">
    <source>
        <dbReference type="ARBA" id="ARBA00022747"/>
    </source>
</evidence>
<comment type="caution">
    <text evidence="13">The sequence shown here is derived from an EMBL/GenBank/DDBJ whole genome shotgun (WGS) entry which is preliminary data.</text>
</comment>
<comment type="similarity">
    <text evidence="2">Belongs to the type-I restriction system S methylase family.</text>
</comment>
<dbReference type="InterPro" id="IPR000055">
    <property type="entry name" value="Restrct_endonuc_typeI_TRD"/>
</dbReference>
<dbReference type="Gene3D" id="3.40.50.150">
    <property type="entry name" value="Vaccinia Virus protein VP39"/>
    <property type="match status" value="1"/>
</dbReference>
<protein>
    <recommendedName>
        <fullName evidence="3">site-specific DNA-methyltransferase (adenine-specific)</fullName>
        <ecNumber evidence="3">2.1.1.72</ecNumber>
    </recommendedName>
</protein>
<dbReference type="Gene3D" id="3.90.220.20">
    <property type="entry name" value="DNA methylase specificity domains"/>
    <property type="match status" value="1"/>
</dbReference>
<comment type="catalytic activity">
    <reaction evidence="9">
        <text>a 2'-deoxyadenosine in DNA + S-adenosyl-L-methionine = an N(6)-methyl-2'-deoxyadenosine in DNA + S-adenosyl-L-homocysteine + H(+)</text>
        <dbReference type="Rhea" id="RHEA:15197"/>
        <dbReference type="Rhea" id="RHEA-COMP:12418"/>
        <dbReference type="Rhea" id="RHEA-COMP:12419"/>
        <dbReference type="ChEBI" id="CHEBI:15378"/>
        <dbReference type="ChEBI" id="CHEBI:57856"/>
        <dbReference type="ChEBI" id="CHEBI:59789"/>
        <dbReference type="ChEBI" id="CHEBI:90615"/>
        <dbReference type="ChEBI" id="CHEBI:90616"/>
        <dbReference type="EC" id="2.1.1.72"/>
    </reaction>
</comment>
<keyword evidence="5 13" id="KW-0808">Transferase</keyword>